<evidence type="ECO:0000256" key="5">
    <source>
        <dbReference type="ARBA" id="ARBA00022490"/>
    </source>
</evidence>
<dbReference type="InterPro" id="IPR005263">
    <property type="entry name" value="DapA"/>
</dbReference>
<comment type="subunit">
    <text evidence="12">Homotetramer; dimer of dimers.</text>
</comment>
<organism evidence="16 17">
    <name type="scientific">Algisphaera agarilytica</name>
    <dbReference type="NCBI Taxonomy" id="1385975"/>
    <lineage>
        <taxon>Bacteria</taxon>
        <taxon>Pseudomonadati</taxon>
        <taxon>Planctomycetota</taxon>
        <taxon>Phycisphaerae</taxon>
        <taxon>Phycisphaerales</taxon>
        <taxon>Phycisphaeraceae</taxon>
        <taxon>Algisphaera</taxon>
    </lineage>
</organism>
<keyword evidence="7 12" id="KW-0220">Diaminopimelate biosynthesis</keyword>
<evidence type="ECO:0000256" key="10">
    <source>
        <dbReference type="ARBA" id="ARBA00023270"/>
    </source>
</evidence>
<evidence type="ECO:0000256" key="15">
    <source>
        <dbReference type="PIRSR" id="PIRSR001365-2"/>
    </source>
</evidence>
<dbReference type="InterPro" id="IPR013785">
    <property type="entry name" value="Aldolase_TIM"/>
</dbReference>
<keyword evidence="6 12" id="KW-0028">Amino-acid biosynthesis</keyword>
<evidence type="ECO:0000256" key="4">
    <source>
        <dbReference type="ARBA" id="ARBA00012086"/>
    </source>
</evidence>
<feature type="active site" description="Proton donor/acceptor" evidence="12 14">
    <location>
        <position position="132"/>
    </location>
</feature>
<dbReference type="InterPro" id="IPR020625">
    <property type="entry name" value="Schiff_base-form_aldolases_AS"/>
</dbReference>
<evidence type="ECO:0000256" key="11">
    <source>
        <dbReference type="ARBA" id="ARBA00047836"/>
    </source>
</evidence>
<comment type="catalytic activity">
    <reaction evidence="11 12">
        <text>L-aspartate 4-semialdehyde + pyruvate = (2S,4S)-4-hydroxy-2,3,4,5-tetrahydrodipicolinate + H2O + H(+)</text>
        <dbReference type="Rhea" id="RHEA:34171"/>
        <dbReference type="ChEBI" id="CHEBI:15361"/>
        <dbReference type="ChEBI" id="CHEBI:15377"/>
        <dbReference type="ChEBI" id="CHEBI:15378"/>
        <dbReference type="ChEBI" id="CHEBI:67139"/>
        <dbReference type="ChEBI" id="CHEBI:537519"/>
        <dbReference type="EC" id="4.3.3.7"/>
    </reaction>
</comment>
<feature type="site" description="Part of a proton relay during catalysis" evidence="12">
    <location>
        <position position="43"/>
    </location>
</feature>
<keyword evidence="10 12" id="KW-0704">Schiff base</keyword>
<comment type="pathway">
    <text evidence="2 12">Amino-acid biosynthesis; L-lysine biosynthesis via DAP pathway; (S)-tetrahydrodipicolinate from L-aspartate: step 3/4.</text>
</comment>
<comment type="caution">
    <text evidence="12">Was originally thought to be a dihydrodipicolinate synthase (DHDPS), catalyzing the condensation of (S)-aspartate-beta-semialdehyde [(S)-ASA] and pyruvate to dihydrodipicolinate (DHDP). However, it was shown in E.coli that the product of the enzymatic reaction is not dihydrodipicolinate but in fact (4S)-4-hydroxy-2,3,4,5-tetrahydro-(2S)-dipicolinic acid (HTPA), and that the consecutive dehydration reaction leading to DHDP is not spontaneous but catalyzed by DapB.</text>
</comment>
<dbReference type="EC" id="4.3.3.7" evidence="4 12"/>
<accession>A0A7X0H9C0</accession>
<evidence type="ECO:0000256" key="8">
    <source>
        <dbReference type="ARBA" id="ARBA00023154"/>
    </source>
</evidence>
<keyword evidence="17" id="KW-1185">Reference proteome</keyword>
<dbReference type="GO" id="GO:0009089">
    <property type="term" value="P:lysine biosynthetic process via diaminopimelate"/>
    <property type="evidence" value="ECO:0007669"/>
    <property type="project" value="UniProtKB-UniRule"/>
</dbReference>
<dbReference type="Pfam" id="PF00701">
    <property type="entry name" value="DHDPS"/>
    <property type="match status" value="1"/>
</dbReference>
<dbReference type="HAMAP" id="MF_00418">
    <property type="entry name" value="DapA"/>
    <property type="match status" value="1"/>
</dbReference>
<keyword evidence="8 12" id="KW-0457">Lysine biosynthesis</keyword>
<evidence type="ECO:0000256" key="6">
    <source>
        <dbReference type="ARBA" id="ARBA00022605"/>
    </source>
</evidence>
<proteinExistence type="inferred from homology"/>
<feature type="active site" description="Schiff-base intermediate with substrate" evidence="12 14">
    <location>
        <position position="160"/>
    </location>
</feature>
<dbReference type="PRINTS" id="PR00146">
    <property type="entry name" value="DHPICSNTHASE"/>
</dbReference>
<evidence type="ECO:0000256" key="3">
    <source>
        <dbReference type="ARBA" id="ARBA00007592"/>
    </source>
</evidence>
<dbReference type="InterPro" id="IPR002220">
    <property type="entry name" value="DapA-like"/>
</dbReference>
<dbReference type="PROSITE" id="PS00666">
    <property type="entry name" value="DHDPS_2"/>
    <property type="match status" value="1"/>
</dbReference>
<keyword evidence="9 12" id="KW-0456">Lyase</keyword>
<comment type="caution">
    <text evidence="16">The sequence shown here is derived from an EMBL/GenBank/DDBJ whole genome shotgun (WGS) entry which is preliminary data.</text>
</comment>
<comment type="function">
    <text evidence="1 12">Catalyzes the condensation of (S)-aspartate-beta-semialdehyde [(S)-ASA] and pyruvate to 4-hydroxy-tetrahydrodipicolinate (HTPA).</text>
</comment>
<dbReference type="InterPro" id="IPR020624">
    <property type="entry name" value="Schiff_base-form_aldolases_CS"/>
</dbReference>
<dbReference type="PIRSF" id="PIRSF001365">
    <property type="entry name" value="DHDPS"/>
    <property type="match status" value="1"/>
</dbReference>
<name>A0A7X0H9C0_9BACT</name>
<dbReference type="PANTHER" id="PTHR12128">
    <property type="entry name" value="DIHYDRODIPICOLINATE SYNTHASE"/>
    <property type="match status" value="1"/>
</dbReference>
<dbReference type="NCBIfam" id="TIGR00674">
    <property type="entry name" value="dapA"/>
    <property type="match status" value="1"/>
</dbReference>
<dbReference type="EMBL" id="JACHGY010000001">
    <property type="protein sequence ID" value="MBB6430225.1"/>
    <property type="molecule type" value="Genomic_DNA"/>
</dbReference>
<dbReference type="GO" id="GO:0008840">
    <property type="term" value="F:4-hydroxy-tetrahydrodipicolinate synthase activity"/>
    <property type="evidence" value="ECO:0007669"/>
    <property type="project" value="UniProtKB-UniRule"/>
</dbReference>
<dbReference type="UniPathway" id="UPA00034">
    <property type="reaction ID" value="UER00017"/>
</dbReference>
<feature type="binding site" evidence="12 15">
    <location>
        <position position="200"/>
    </location>
    <ligand>
        <name>pyruvate</name>
        <dbReference type="ChEBI" id="CHEBI:15361"/>
    </ligand>
</feature>
<dbReference type="PROSITE" id="PS00665">
    <property type="entry name" value="DHDPS_1"/>
    <property type="match status" value="1"/>
</dbReference>
<evidence type="ECO:0000256" key="1">
    <source>
        <dbReference type="ARBA" id="ARBA00003294"/>
    </source>
</evidence>
<evidence type="ECO:0000256" key="7">
    <source>
        <dbReference type="ARBA" id="ARBA00022915"/>
    </source>
</evidence>
<dbReference type="GO" id="GO:0019877">
    <property type="term" value="P:diaminopimelate biosynthetic process"/>
    <property type="evidence" value="ECO:0007669"/>
    <property type="project" value="UniProtKB-UniRule"/>
</dbReference>
<evidence type="ECO:0000256" key="9">
    <source>
        <dbReference type="ARBA" id="ARBA00023239"/>
    </source>
</evidence>
<evidence type="ECO:0000256" key="12">
    <source>
        <dbReference type="HAMAP-Rule" id="MF_00418"/>
    </source>
</evidence>
<dbReference type="SUPFAM" id="SSF51569">
    <property type="entry name" value="Aldolase"/>
    <property type="match status" value="1"/>
</dbReference>
<dbReference type="CDD" id="cd00950">
    <property type="entry name" value="DHDPS"/>
    <property type="match status" value="1"/>
</dbReference>
<keyword evidence="5 12" id="KW-0963">Cytoplasm</keyword>
<dbReference type="AlphaFoldDB" id="A0A7X0H9C0"/>
<feature type="binding site" evidence="12 15">
    <location>
        <position position="44"/>
    </location>
    <ligand>
        <name>pyruvate</name>
        <dbReference type="ChEBI" id="CHEBI:15361"/>
    </ligand>
</feature>
<evidence type="ECO:0000256" key="13">
    <source>
        <dbReference type="PIRNR" id="PIRNR001365"/>
    </source>
</evidence>
<dbReference type="GO" id="GO:0005829">
    <property type="term" value="C:cytosol"/>
    <property type="evidence" value="ECO:0007669"/>
    <property type="project" value="TreeGrafter"/>
</dbReference>
<reference evidence="16 17" key="1">
    <citation type="submission" date="2020-08" db="EMBL/GenBank/DDBJ databases">
        <title>Genomic Encyclopedia of Type Strains, Phase IV (KMG-IV): sequencing the most valuable type-strain genomes for metagenomic binning, comparative biology and taxonomic classification.</title>
        <authorList>
            <person name="Goeker M."/>
        </authorList>
    </citation>
    <scope>NUCLEOTIDE SEQUENCE [LARGE SCALE GENOMIC DNA]</scope>
    <source>
        <strain evidence="16 17">DSM 103725</strain>
    </source>
</reference>
<comment type="subcellular location">
    <subcellularLocation>
        <location evidence="12">Cytoplasm</location>
    </subcellularLocation>
</comment>
<dbReference type="RefSeq" id="WP_184677757.1">
    <property type="nucleotide sequence ID" value="NZ_JACHGY010000001.1"/>
</dbReference>
<evidence type="ECO:0000313" key="17">
    <source>
        <dbReference type="Proteomes" id="UP000541810"/>
    </source>
</evidence>
<dbReference type="PANTHER" id="PTHR12128:SF66">
    <property type="entry name" value="4-HYDROXY-2-OXOGLUTARATE ALDOLASE, MITOCHONDRIAL"/>
    <property type="match status" value="1"/>
</dbReference>
<dbReference type="Gene3D" id="3.20.20.70">
    <property type="entry name" value="Aldolase class I"/>
    <property type="match status" value="1"/>
</dbReference>
<comment type="similarity">
    <text evidence="3 12 13">Belongs to the DapA family.</text>
</comment>
<gene>
    <name evidence="12" type="primary">dapA</name>
    <name evidence="16" type="ORF">HNQ40_002031</name>
</gene>
<feature type="site" description="Part of a proton relay during catalysis" evidence="12">
    <location>
        <position position="106"/>
    </location>
</feature>
<dbReference type="Proteomes" id="UP000541810">
    <property type="component" value="Unassembled WGS sequence"/>
</dbReference>
<sequence>MLNGTYTALVTPFNQGEVDYDRLAKNVAFQIDNGIDGVVPVGTTGESPTLSHDEHAKVIEKTVEAAAGKCQVVAGTGSNSTKEALSLTQDAKAAGADVALMVNPYYNKPTQEGLYRHFMTVADAVELPICLYNIPGRTNVTMSADTVVRLNEHPNIVAIKEATGSLDLASEIASRCDIAQISGDDSMTLPLMSIGGVGVISVLSNLLPAKVKAVVTAAAEGDFAAAKQRHLELFALCKGCLTLATNPIPIKAAMQIAGMDTGEVRLPLTELEDEPRKKLQALLDSVLPATSSAV</sequence>
<dbReference type="SMART" id="SM01130">
    <property type="entry name" value="DHDPS"/>
    <property type="match status" value="1"/>
</dbReference>
<protein>
    <recommendedName>
        <fullName evidence="4 12">4-hydroxy-tetrahydrodipicolinate synthase</fullName>
        <shortName evidence="12">HTPA synthase</shortName>
        <ecNumber evidence="4 12">4.3.3.7</ecNumber>
    </recommendedName>
</protein>
<evidence type="ECO:0000313" key="16">
    <source>
        <dbReference type="EMBL" id="MBB6430225.1"/>
    </source>
</evidence>
<evidence type="ECO:0000256" key="2">
    <source>
        <dbReference type="ARBA" id="ARBA00005120"/>
    </source>
</evidence>
<evidence type="ECO:0000256" key="14">
    <source>
        <dbReference type="PIRSR" id="PIRSR001365-1"/>
    </source>
</evidence>